<comment type="caution">
    <text evidence="2">The sequence shown here is derived from an EMBL/GenBank/DDBJ whole genome shotgun (WGS) entry which is preliminary data.</text>
</comment>
<evidence type="ECO:0000256" key="1">
    <source>
        <dbReference type="SAM" id="SignalP"/>
    </source>
</evidence>
<sequence length="177" mass="20164">MFKQIKNNRQLKKAVLFILGMALIVSLSTISTSASAKSKTVRKMTFNAQNLKKAYYKKVDSKTTGVITLKGPKGYEAIQIGYNNKYDSAKNKEKASKNATLYMKQIIKYIKEPKVGKEISIQYGTGSGFDRTKNYQPLFTISLNKNSYNKLKENKGDFTKLDKMDYFTHEEVVNNNQ</sequence>
<dbReference type="Proteomes" id="UP000218711">
    <property type="component" value="Unassembled WGS sequence"/>
</dbReference>
<evidence type="ECO:0000313" key="2">
    <source>
        <dbReference type="EMBL" id="PCS16725.1"/>
    </source>
</evidence>
<dbReference type="RefSeq" id="WP_014573014.1">
    <property type="nucleotide sequence ID" value="NZ_JXKC01000012.1"/>
</dbReference>
<evidence type="ECO:0000313" key="3">
    <source>
        <dbReference type="Proteomes" id="UP000218711"/>
    </source>
</evidence>
<dbReference type="AlphaFoldDB" id="A0A2A5SQJ5"/>
<proteinExistence type="predicted"/>
<feature type="chain" id="PRO_5013195953" evidence="1">
    <location>
        <begin position="37"/>
        <end position="177"/>
    </location>
</feature>
<keyword evidence="1" id="KW-0732">Signal</keyword>
<name>A0A2A5SQJ5_LACLC</name>
<feature type="signal peptide" evidence="1">
    <location>
        <begin position="1"/>
        <end position="36"/>
    </location>
</feature>
<reference evidence="2 3" key="1">
    <citation type="submission" date="2014-12" db="EMBL/GenBank/DDBJ databases">
        <title>Draft genome sequences of 10 type strains of Lactococcus.</title>
        <authorList>
            <person name="Sun Z."/>
            <person name="Zhong Z."/>
            <person name="Liu W."/>
            <person name="Zhang W."/>
            <person name="Zhang H."/>
        </authorList>
    </citation>
    <scope>NUCLEOTIDE SEQUENCE [LARGE SCALE GENOMIC DNA]</scope>
    <source>
        <strain evidence="2 3">DSM 21502</strain>
    </source>
</reference>
<organism evidence="2 3">
    <name type="scientific">Lactococcus cremoris subsp. tructae</name>
    <dbReference type="NCBI Taxonomy" id="542833"/>
    <lineage>
        <taxon>Bacteria</taxon>
        <taxon>Bacillati</taxon>
        <taxon>Bacillota</taxon>
        <taxon>Bacilli</taxon>
        <taxon>Lactobacillales</taxon>
        <taxon>Streptococcaceae</taxon>
        <taxon>Lactococcus</taxon>
    </lineage>
</organism>
<dbReference type="EMBL" id="JXKC01000012">
    <property type="protein sequence ID" value="PCS16725.1"/>
    <property type="molecule type" value="Genomic_DNA"/>
</dbReference>
<protein>
    <submittedName>
        <fullName evidence="2">Prophage protein</fullName>
    </submittedName>
</protein>
<gene>
    <name evidence="2" type="ORF">RU92_GL000895</name>
</gene>
<accession>A0A2A5SQJ5</accession>